<dbReference type="InterPro" id="IPR029071">
    <property type="entry name" value="Ubiquitin-like_domsf"/>
</dbReference>
<comment type="subcellular location">
    <subcellularLocation>
        <location evidence="1">Cytoplasm</location>
    </subcellularLocation>
</comment>
<gene>
    <name evidence="7" type="primary">LOC103512889</name>
</gene>
<protein>
    <submittedName>
        <fullName evidence="7">Tubulin-folding cofactor B</fullName>
    </submittedName>
</protein>
<dbReference type="GO" id="GO:0005938">
    <property type="term" value="C:cell cortex"/>
    <property type="evidence" value="ECO:0007669"/>
    <property type="project" value="TreeGrafter"/>
</dbReference>
<dbReference type="PaxDb" id="121845-A0A1S3D763"/>
<accession>A0A1S3D763</accession>
<dbReference type="OMA" id="DQYEQRT"/>
<dbReference type="GeneID" id="103512889"/>
<dbReference type="KEGG" id="dci:103512889"/>
<evidence type="ECO:0000256" key="2">
    <source>
        <dbReference type="ARBA" id="ARBA00022490"/>
    </source>
</evidence>
<dbReference type="PROSITE" id="PS00845">
    <property type="entry name" value="CAP_GLY_1"/>
    <property type="match status" value="1"/>
</dbReference>
<dbReference type="PROSITE" id="PS50245">
    <property type="entry name" value="CAP_GLY_2"/>
    <property type="match status" value="1"/>
</dbReference>
<organism evidence="6 7">
    <name type="scientific">Diaphorina citri</name>
    <name type="common">Asian citrus psyllid</name>
    <dbReference type="NCBI Taxonomy" id="121845"/>
    <lineage>
        <taxon>Eukaryota</taxon>
        <taxon>Metazoa</taxon>
        <taxon>Ecdysozoa</taxon>
        <taxon>Arthropoda</taxon>
        <taxon>Hexapoda</taxon>
        <taxon>Insecta</taxon>
        <taxon>Pterygota</taxon>
        <taxon>Neoptera</taxon>
        <taxon>Paraneoptera</taxon>
        <taxon>Hemiptera</taxon>
        <taxon>Sternorrhyncha</taxon>
        <taxon>Psylloidea</taxon>
        <taxon>Psyllidae</taxon>
        <taxon>Diaphorininae</taxon>
        <taxon>Diaphorina</taxon>
    </lineage>
</organism>
<evidence type="ECO:0000256" key="1">
    <source>
        <dbReference type="ARBA" id="ARBA00004496"/>
    </source>
</evidence>
<dbReference type="InterPro" id="IPR000626">
    <property type="entry name" value="Ubiquitin-like_dom"/>
</dbReference>
<dbReference type="Proteomes" id="UP000079169">
    <property type="component" value="Unplaced"/>
</dbReference>
<evidence type="ECO:0000313" key="6">
    <source>
        <dbReference type="Proteomes" id="UP000079169"/>
    </source>
</evidence>
<evidence type="ECO:0000313" key="7">
    <source>
        <dbReference type="RefSeq" id="XP_008475897.1"/>
    </source>
</evidence>
<dbReference type="GO" id="GO:0051010">
    <property type="term" value="F:microtubule plus-end binding"/>
    <property type="evidence" value="ECO:0007669"/>
    <property type="project" value="TreeGrafter"/>
</dbReference>
<reference evidence="7" key="1">
    <citation type="submission" date="2025-08" db="UniProtKB">
        <authorList>
            <consortium name="RefSeq"/>
        </authorList>
    </citation>
    <scope>IDENTIFICATION</scope>
</reference>
<dbReference type="GO" id="GO:0005634">
    <property type="term" value="C:nucleus"/>
    <property type="evidence" value="ECO:0007669"/>
    <property type="project" value="TreeGrafter"/>
</dbReference>
<dbReference type="Gene3D" id="2.30.30.190">
    <property type="entry name" value="CAP Gly-rich-like domain"/>
    <property type="match status" value="1"/>
</dbReference>
<dbReference type="SUPFAM" id="SSF54236">
    <property type="entry name" value="Ubiquitin-like"/>
    <property type="match status" value="1"/>
</dbReference>
<dbReference type="GO" id="GO:0035371">
    <property type="term" value="C:microtubule plus-end"/>
    <property type="evidence" value="ECO:0007669"/>
    <property type="project" value="TreeGrafter"/>
</dbReference>
<dbReference type="Pfam" id="PF01302">
    <property type="entry name" value="CAP_GLY"/>
    <property type="match status" value="1"/>
</dbReference>
<name>A0A1S3D763_DIACI</name>
<dbReference type="Pfam" id="PF14560">
    <property type="entry name" value="Ubiquitin_2"/>
    <property type="match status" value="1"/>
</dbReference>
<evidence type="ECO:0000256" key="4">
    <source>
        <dbReference type="ARBA" id="ARBA00025779"/>
    </source>
</evidence>
<dbReference type="CTD" id="1155"/>
<dbReference type="AlphaFoldDB" id="A0A1S3D763"/>
<dbReference type="OrthoDB" id="5295208at2759"/>
<dbReference type="RefSeq" id="XP_008475897.1">
    <property type="nucleotide sequence ID" value="XM_008477675.3"/>
</dbReference>
<proteinExistence type="inferred from homology"/>
<dbReference type="SUPFAM" id="SSF74924">
    <property type="entry name" value="Cap-Gly domain"/>
    <property type="match status" value="1"/>
</dbReference>
<dbReference type="GO" id="GO:0031122">
    <property type="term" value="P:cytoplasmic microtubule organization"/>
    <property type="evidence" value="ECO:0007669"/>
    <property type="project" value="TreeGrafter"/>
</dbReference>
<keyword evidence="3" id="KW-0143">Chaperone</keyword>
<sequence>MDIMDGGGTVELYITNSKDKHESCLNLKKLKLNNTIGELKQKLELLTGQMSSNMTISLYNRNHDLVSHLSDNSMLLGQYPVENEMTLFVEGNYLTDGLESSETKYVLPEEKYKEHKENLKNFMMKQKEERLRREALLKENNEEKDKCLEENILKDIEVGKRCKINDSDVRFGTVMFVGETKFSSGVWVGVKLDEPFGKNNGTVKDVKYFECEENYGMFVKPGRLTIGDFPVLDPFDELDEI</sequence>
<dbReference type="InterPro" id="IPR000938">
    <property type="entry name" value="CAP-Gly_domain"/>
</dbReference>
<evidence type="ECO:0000256" key="3">
    <source>
        <dbReference type="ARBA" id="ARBA00023186"/>
    </source>
</evidence>
<dbReference type="InterPro" id="IPR036859">
    <property type="entry name" value="CAP-Gly_dom_sf"/>
</dbReference>
<evidence type="ECO:0000259" key="5">
    <source>
        <dbReference type="PROSITE" id="PS50245"/>
    </source>
</evidence>
<dbReference type="STRING" id="121845.A0A1S3D763"/>
<keyword evidence="2" id="KW-0963">Cytoplasm</keyword>
<dbReference type="PANTHER" id="PTHR18916">
    <property type="entry name" value="DYNACTIN 1-RELATED MICROTUBULE-BINDING"/>
    <property type="match status" value="1"/>
</dbReference>
<dbReference type="Gene3D" id="3.10.20.90">
    <property type="entry name" value="Phosphatidylinositol 3-kinase Catalytic Subunit, Chain A, domain 1"/>
    <property type="match status" value="1"/>
</dbReference>
<dbReference type="PANTHER" id="PTHR18916:SF85">
    <property type="entry name" value="TUBULIN-FOLDING COFACTOR B"/>
    <property type="match status" value="1"/>
</dbReference>
<feature type="domain" description="CAP-Gly" evidence="5">
    <location>
        <begin position="178"/>
        <end position="220"/>
    </location>
</feature>
<keyword evidence="6" id="KW-1185">Reference proteome</keyword>
<dbReference type="SMART" id="SM01052">
    <property type="entry name" value="CAP_GLY"/>
    <property type="match status" value="1"/>
</dbReference>
<comment type="similarity">
    <text evidence="4">Belongs to the TBCB family.</text>
</comment>